<dbReference type="InterPro" id="IPR023696">
    <property type="entry name" value="Ureohydrolase_dom_sf"/>
</dbReference>
<evidence type="ECO:0000256" key="4">
    <source>
        <dbReference type="PIRSR" id="PIRSR036979-1"/>
    </source>
</evidence>
<sequence>MSGASPRASLFGWPDRSLALAEPGALCVVGAPTDLGNPIARGAAKGPAAIREASQLLAPPRVPGCDWGDVAGPANLARYLERLAATTKDILARGLRPLFLGGDHSISYAPVSVLQSAGDLCLVWIDAHTDFSPWEGTPFHDHKQVLRRLSKLPGVRRIVQIGYRGITVGDERSLGDDAVVITSARARNLSDAELLALVPEALPCYVSIDIDAVDPFHAPGTGAPVPDGLHPLHVRRILSALVRERRISGLDVVEVNPVLDVQTSTSAIAAELIREAADQWHSQLGRSNRAS</sequence>
<feature type="binding site" evidence="4">
    <location>
        <position position="130"/>
    </location>
    <ligand>
        <name>Mn(2+)</name>
        <dbReference type="ChEBI" id="CHEBI:29035"/>
        <label>1</label>
    </ligand>
</feature>
<reference evidence="6 7" key="1">
    <citation type="submission" date="2017-06" db="EMBL/GenBank/DDBJ databases">
        <title>Sequencing and comparative analysis of myxobacterial genomes.</title>
        <authorList>
            <person name="Rupp O."/>
            <person name="Goesmann A."/>
            <person name="Sogaard-Andersen L."/>
        </authorList>
    </citation>
    <scope>NUCLEOTIDE SEQUENCE [LARGE SCALE GENOMIC DNA]</scope>
    <source>
        <strain evidence="6 7">DSM 14697</strain>
    </source>
</reference>
<feature type="binding site" evidence="4">
    <location>
        <position position="128"/>
    </location>
    <ligand>
        <name>Mn(2+)</name>
        <dbReference type="ChEBI" id="CHEBI:29035"/>
        <label>1</label>
    </ligand>
</feature>
<comment type="similarity">
    <text evidence="1">Belongs to the arginase family. Agmatinase subfamily.</text>
</comment>
<comment type="cofactor">
    <cofactor evidence="4">
        <name>Mn(2+)</name>
        <dbReference type="ChEBI" id="CHEBI:29035"/>
    </cofactor>
    <text evidence="4">Binds 2 manganese ions per subunit.</text>
</comment>
<keyword evidence="4" id="KW-0464">Manganese</keyword>
<protein>
    <submittedName>
        <fullName evidence="6">Agmatinase</fullName>
    </submittedName>
</protein>
<dbReference type="OrthoDB" id="9789727at2"/>
<name>A0A250JX91_9BACT</name>
<organism evidence="6 7">
    <name type="scientific">Corallococcus macrosporus DSM 14697</name>
    <dbReference type="NCBI Taxonomy" id="1189310"/>
    <lineage>
        <taxon>Bacteria</taxon>
        <taxon>Pseudomonadati</taxon>
        <taxon>Myxococcota</taxon>
        <taxon>Myxococcia</taxon>
        <taxon>Myxococcales</taxon>
        <taxon>Cystobacterineae</taxon>
        <taxon>Myxococcaceae</taxon>
        <taxon>Corallococcus</taxon>
    </lineage>
</organism>
<evidence type="ECO:0000313" key="7">
    <source>
        <dbReference type="Proteomes" id="UP000217343"/>
    </source>
</evidence>
<evidence type="ECO:0000256" key="1">
    <source>
        <dbReference type="ARBA" id="ARBA00009227"/>
    </source>
</evidence>
<dbReference type="AlphaFoldDB" id="A0A250JX91"/>
<dbReference type="Pfam" id="PF00491">
    <property type="entry name" value="Arginase"/>
    <property type="match status" value="1"/>
</dbReference>
<evidence type="ECO:0000256" key="5">
    <source>
        <dbReference type="RuleBase" id="RU003684"/>
    </source>
</evidence>
<dbReference type="InterPro" id="IPR020855">
    <property type="entry name" value="Ureohydrolase_Mn_BS"/>
</dbReference>
<dbReference type="RefSeq" id="WP_095959239.1">
    <property type="nucleotide sequence ID" value="NZ_CP022203.1"/>
</dbReference>
<dbReference type="InterPro" id="IPR006035">
    <property type="entry name" value="Ureohydrolase"/>
</dbReference>
<proteinExistence type="inferred from homology"/>
<dbReference type="Proteomes" id="UP000217343">
    <property type="component" value="Chromosome"/>
</dbReference>
<feature type="binding site" evidence="4">
    <location>
        <position position="126"/>
    </location>
    <ligand>
        <name>Mn(2+)</name>
        <dbReference type="ChEBI" id="CHEBI:29035"/>
        <label>2</label>
    </ligand>
</feature>
<dbReference type="PIRSF" id="PIRSF036979">
    <property type="entry name" value="Arginase"/>
    <property type="match status" value="1"/>
</dbReference>
<accession>A0A250JX91</accession>
<gene>
    <name evidence="6" type="ORF">MYMAC_003969</name>
</gene>
<dbReference type="Gene3D" id="3.40.800.10">
    <property type="entry name" value="Ureohydrolase domain"/>
    <property type="match status" value="1"/>
</dbReference>
<dbReference type="GO" id="GO:0046872">
    <property type="term" value="F:metal ion binding"/>
    <property type="evidence" value="ECO:0007669"/>
    <property type="project" value="UniProtKB-KW"/>
</dbReference>
<feature type="binding site" evidence="4">
    <location>
        <position position="211"/>
    </location>
    <ligand>
        <name>Mn(2+)</name>
        <dbReference type="ChEBI" id="CHEBI:29035"/>
        <label>1</label>
    </ligand>
</feature>
<dbReference type="EMBL" id="CP022203">
    <property type="protein sequence ID" value="ATB48343.1"/>
    <property type="molecule type" value="Genomic_DNA"/>
</dbReference>
<evidence type="ECO:0000256" key="3">
    <source>
        <dbReference type="ARBA" id="ARBA00022801"/>
    </source>
</evidence>
<dbReference type="PROSITE" id="PS51409">
    <property type="entry name" value="ARGINASE_2"/>
    <property type="match status" value="1"/>
</dbReference>
<keyword evidence="7" id="KW-1185">Reference proteome</keyword>
<dbReference type="PANTHER" id="PTHR11358">
    <property type="entry name" value="ARGINASE/AGMATINASE"/>
    <property type="match status" value="1"/>
</dbReference>
<dbReference type="PROSITE" id="PS01053">
    <property type="entry name" value="ARGINASE_1"/>
    <property type="match status" value="1"/>
</dbReference>
<dbReference type="SUPFAM" id="SSF52768">
    <property type="entry name" value="Arginase/deacetylase"/>
    <property type="match status" value="1"/>
</dbReference>
<feature type="binding site" evidence="4">
    <location>
        <position position="209"/>
    </location>
    <ligand>
        <name>Mn(2+)</name>
        <dbReference type="ChEBI" id="CHEBI:29035"/>
        <label>1</label>
    </ligand>
</feature>
<keyword evidence="3 5" id="KW-0378">Hydrolase</keyword>
<evidence type="ECO:0000313" key="6">
    <source>
        <dbReference type="EMBL" id="ATB48343.1"/>
    </source>
</evidence>
<feature type="binding site" evidence="4">
    <location>
        <position position="104"/>
    </location>
    <ligand>
        <name>Mn(2+)</name>
        <dbReference type="ChEBI" id="CHEBI:29035"/>
        <label>1</label>
    </ligand>
</feature>
<dbReference type="PANTHER" id="PTHR11358:SF26">
    <property type="entry name" value="GUANIDINO ACID HYDROLASE, MITOCHONDRIAL"/>
    <property type="match status" value="1"/>
</dbReference>
<keyword evidence="2 4" id="KW-0479">Metal-binding</keyword>
<dbReference type="GO" id="GO:0008783">
    <property type="term" value="F:agmatinase activity"/>
    <property type="evidence" value="ECO:0007669"/>
    <property type="project" value="TreeGrafter"/>
</dbReference>
<evidence type="ECO:0000256" key="2">
    <source>
        <dbReference type="ARBA" id="ARBA00022723"/>
    </source>
</evidence>
<dbReference type="GO" id="GO:0033389">
    <property type="term" value="P:putrescine biosynthetic process from arginine, via agmatine"/>
    <property type="evidence" value="ECO:0007669"/>
    <property type="project" value="TreeGrafter"/>
</dbReference>
<dbReference type="KEGG" id="mmas:MYMAC_003969"/>